<dbReference type="Gene3D" id="3.40.50.720">
    <property type="entry name" value="NAD(P)-binding Rossmann-like Domain"/>
    <property type="match status" value="1"/>
</dbReference>
<protein>
    <submittedName>
        <fullName evidence="2">NADH dehydrogenase</fullName>
    </submittedName>
</protein>
<name>A0A0U9HRX5_9BACT</name>
<dbReference type="PANTHER" id="PTHR12126">
    <property type="entry name" value="NADH-UBIQUINONE OXIDOREDUCTASE 39 KDA SUBUNIT-RELATED"/>
    <property type="match status" value="1"/>
</dbReference>
<keyword evidence="3" id="KW-1185">Reference proteome</keyword>
<dbReference type="InterPro" id="IPR001509">
    <property type="entry name" value="Epimerase_deHydtase"/>
</dbReference>
<evidence type="ECO:0000313" key="3">
    <source>
        <dbReference type="Proteomes" id="UP000054976"/>
    </source>
</evidence>
<dbReference type="InterPro" id="IPR051207">
    <property type="entry name" value="ComplexI_NDUFA9_subunit"/>
</dbReference>
<dbReference type="InterPro" id="IPR036291">
    <property type="entry name" value="NAD(P)-bd_dom_sf"/>
</dbReference>
<accession>A0A0U9HRX5</accession>
<dbReference type="OrthoDB" id="9807212at2"/>
<reference evidence="3" key="1">
    <citation type="submission" date="2016-01" db="EMBL/GenBank/DDBJ databases">
        <title>Draft genome sequence of Thermodesulfovibrio aggregans strain TGE-P1.</title>
        <authorList>
            <person name="Sekiguchi Y."/>
            <person name="Ohashi A."/>
            <person name="Matsuura N."/>
            <person name="Tourlousse M.D."/>
        </authorList>
    </citation>
    <scope>NUCLEOTIDE SEQUENCE [LARGE SCALE GENOMIC DNA]</scope>
    <source>
        <strain evidence="3">TGE-P1</strain>
    </source>
</reference>
<organism evidence="2 3">
    <name type="scientific">Thermodesulfovibrio aggregans</name>
    <dbReference type="NCBI Taxonomy" id="86166"/>
    <lineage>
        <taxon>Bacteria</taxon>
        <taxon>Pseudomonadati</taxon>
        <taxon>Nitrospirota</taxon>
        <taxon>Thermodesulfovibrionia</taxon>
        <taxon>Thermodesulfovibrionales</taxon>
        <taxon>Thermodesulfovibrionaceae</taxon>
        <taxon>Thermodesulfovibrio</taxon>
    </lineage>
</organism>
<gene>
    <name evidence="2" type="ORF">TAGGR_3244</name>
</gene>
<dbReference type="GO" id="GO:0044877">
    <property type="term" value="F:protein-containing complex binding"/>
    <property type="evidence" value="ECO:0007669"/>
    <property type="project" value="TreeGrafter"/>
</dbReference>
<dbReference type="PANTHER" id="PTHR12126:SF11">
    <property type="entry name" value="NADH DEHYDROGENASE [UBIQUINONE] 1 ALPHA SUBCOMPLEX SUBUNIT 9, MITOCHONDRIAL"/>
    <property type="match status" value="1"/>
</dbReference>
<dbReference type="FunFam" id="3.40.50.720:FF:000702">
    <property type="entry name" value="NADH dehydrogenase (Ubiquinone)"/>
    <property type="match status" value="1"/>
</dbReference>
<evidence type="ECO:0000259" key="1">
    <source>
        <dbReference type="Pfam" id="PF01370"/>
    </source>
</evidence>
<dbReference type="Pfam" id="PF01370">
    <property type="entry name" value="Epimerase"/>
    <property type="match status" value="1"/>
</dbReference>
<feature type="domain" description="NAD-dependent epimerase/dehydratase" evidence="1">
    <location>
        <begin position="4"/>
        <end position="201"/>
    </location>
</feature>
<dbReference type="SUPFAM" id="SSF51735">
    <property type="entry name" value="NAD(P)-binding Rossmann-fold domains"/>
    <property type="match status" value="1"/>
</dbReference>
<dbReference type="STRING" id="86166.TAGGR_3244"/>
<dbReference type="RefSeq" id="WP_059177192.1">
    <property type="nucleotide sequence ID" value="NZ_BCNO01000003.1"/>
</dbReference>
<evidence type="ECO:0000313" key="2">
    <source>
        <dbReference type="EMBL" id="GAQ95768.1"/>
    </source>
</evidence>
<proteinExistence type="predicted"/>
<dbReference type="Proteomes" id="UP000054976">
    <property type="component" value="Unassembled WGS sequence"/>
</dbReference>
<sequence>MKKVLITGGTGFVGRYIVNLALKKSHEVYLVVRSPQKAKALFGEKVKIFQIDDFTNQEKLRKILQAVNPQYVIHLIGIIQEKKGVTFEKVHYEYSKALYEVLKDFQVEKIIHMSALGVDESAPSKYHITKLKAEGELIKTGIPFVILRPSFIIGPEQLLFIKLKSILKRLPILIFPDIANYYFQPVDVRDVAECFINAIDYSGSGIFELCGDEKVTLRNIVHDFAKEFGKSVIFVPFPKLFLKIFASEQYKMMWRDNICGFSETLPIETLLGRAPIPYKEQIKWAASTNL</sequence>
<comment type="caution">
    <text evidence="2">The sequence shown here is derived from an EMBL/GenBank/DDBJ whole genome shotgun (WGS) entry which is preliminary data.</text>
</comment>
<dbReference type="AlphaFoldDB" id="A0A0U9HRX5"/>
<dbReference type="EMBL" id="BCNO01000003">
    <property type="protein sequence ID" value="GAQ95768.1"/>
    <property type="molecule type" value="Genomic_DNA"/>
</dbReference>